<evidence type="ECO:0000313" key="4">
    <source>
        <dbReference type="Proteomes" id="UP001632038"/>
    </source>
</evidence>
<feature type="domain" description="LOB" evidence="2">
    <location>
        <begin position="10"/>
        <end position="111"/>
    </location>
</feature>
<dbReference type="Proteomes" id="UP001632038">
    <property type="component" value="Unassembled WGS sequence"/>
</dbReference>
<dbReference type="Pfam" id="PF03195">
    <property type="entry name" value="LOB"/>
    <property type="match status" value="1"/>
</dbReference>
<comment type="similarity">
    <text evidence="1">Belongs to the LOB domain-containing protein family.</text>
</comment>
<evidence type="ECO:0000256" key="1">
    <source>
        <dbReference type="ARBA" id="ARBA00005474"/>
    </source>
</evidence>
<evidence type="ECO:0000259" key="2">
    <source>
        <dbReference type="PROSITE" id="PS50891"/>
    </source>
</evidence>
<dbReference type="PANTHER" id="PTHR31301:SF24">
    <property type="entry name" value="LOB DOMAIN-CONTAINING PROTEIN 21"/>
    <property type="match status" value="1"/>
</dbReference>
<organism evidence="3 4">
    <name type="scientific">Castilleja foliolosa</name>
    <dbReference type="NCBI Taxonomy" id="1961234"/>
    <lineage>
        <taxon>Eukaryota</taxon>
        <taxon>Viridiplantae</taxon>
        <taxon>Streptophyta</taxon>
        <taxon>Embryophyta</taxon>
        <taxon>Tracheophyta</taxon>
        <taxon>Spermatophyta</taxon>
        <taxon>Magnoliopsida</taxon>
        <taxon>eudicotyledons</taxon>
        <taxon>Gunneridae</taxon>
        <taxon>Pentapetalae</taxon>
        <taxon>asterids</taxon>
        <taxon>lamiids</taxon>
        <taxon>Lamiales</taxon>
        <taxon>Orobanchaceae</taxon>
        <taxon>Pedicularideae</taxon>
        <taxon>Castillejinae</taxon>
        <taxon>Castilleja</taxon>
    </lineage>
</organism>
<dbReference type="PANTHER" id="PTHR31301">
    <property type="entry name" value="LOB DOMAIN-CONTAINING PROTEIN 4-RELATED"/>
    <property type="match status" value="1"/>
</dbReference>
<accession>A0ABD3CKV6</accession>
<keyword evidence="4" id="KW-1185">Reference proteome</keyword>
<gene>
    <name evidence="3" type="primary">LBD21_2</name>
    <name evidence="3" type="ORF">CASFOL_023554</name>
</gene>
<reference evidence="4" key="1">
    <citation type="journal article" date="2024" name="IScience">
        <title>Strigolactones Initiate the Formation of Haustorium-like Structures in Castilleja.</title>
        <authorList>
            <person name="Buerger M."/>
            <person name="Peterson D."/>
            <person name="Chory J."/>
        </authorList>
    </citation>
    <scope>NUCLEOTIDE SEQUENCE [LARGE SCALE GENOMIC DNA]</scope>
</reference>
<evidence type="ECO:0000313" key="3">
    <source>
        <dbReference type="EMBL" id="KAL3630570.1"/>
    </source>
</evidence>
<sequence length="167" mass="18692">MKSQEPRSTSSCAACKSLKRKCTSNCVFAPYFRADEPKKFAKVHKVFGASNVTKILNEVPEDQREDTVNSLVYEAEVRLQDPVYGCIGAIASLQHKMVELQHDLILARARLASLVEQLPASFLDDRLNIMPNFGDNIIQEPRSTGLVSDFGHYSWPSGQFGPLFQFP</sequence>
<dbReference type="EMBL" id="JAVIJP010000032">
    <property type="protein sequence ID" value="KAL3630570.1"/>
    <property type="molecule type" value="Genomic_DNA"/>
</dbReference>
<dbReference type="PROSITE" id="PS50891">
    <property type="entry name" value="LOB"/>
    <property type="match status" value="1"/>
</dbReference>
<name>A0ABD3CKV6_9LAMI</name>
<comment type="caution">
    <text evidence="3">The sequence shown here is derived from an EMBL/GenBank/DDBJ whole genome shotgun (WGS) entry which is preliminary data.</text>
</comment>
<dbReference type="AlphaFoldDB" id="A0ABD3CKV6"/>
<dbReference type="InterPro" id="IPR004883">
    <property type="entry name" value="LOB"/>
</dbReference>
<protein>
    <submittedName>
        <fullName evidence="3">LOB domain-containing protein 21</fullName>
    </submittedName>
</protein>
<proteinExistence type="inferred from homology"/>